<comment type="subcellular location">
    <subcellularLocation>
        <location evidence="1">Membrane</location>
        <topology evidence="1">Multi-pass membrane protein</topology>
    </subcellularLocation>
</comment>
<keyword evidence="5 6" id="KW-0472">Membrane</keyword>
<keyword evidence="3 6" id="KW-0812">Transmembrane</keyword>
<accession>A0A2M7E877</accession>
<keyword evidence="2" id="KW-0813">Transport</keyword>
<feature type="transmembrane region" description="Helical" evidence="6">
    <location>
        <begin position="188"/>
        <end position="214"/>
    </location>
</feature>
<comment type="caution">
    <text evidence="7">The sequence shown here is derived from an EMBL/GenBank/DDBJ whole genome shotgun (WGS) entry which is preliminary data.</text>
</comment>
<evidence type="ECO:0000256" key="1">
    <source>
        <dbReference type="ARBA" id="ARBA00004141"/>
    </source>
</evidence>
<gene>
    <name evidence="7" type="ORF">COS11_05010</name>
</gene>
<proteinExistence type="predicted"/>
<dbReference type="InterPro" id="IPR001204">
    <property type="entry name" value="Phos_transporter"/>
</dbReference>
<feature type="transmembrane region" description="Helical" evidence="6">
    <location>
        <begin position="283"/>
        <end position="307"/>
    </location>
</feature>
<feature type="transmembrane region" description="Helical" evidence="6">
    <location>
        <begin position="251"/>
        <end position="271"/>
    </location>
</feature>
<evidence type="ECO:0000256" key="6">
    <source>
        <dbReference type="SAM" id="Phobius"/>
    </source>
</evidence>
<dbReference type="PANTHER" id="PTHR11101">
    <property type="entry name" value="PHOSPHATE TRANSPORTER"/>
    <property type="match status" value="1"/>
</dbReference>
<dbReference type="GO" id="GO:0035435">
    <property type="term" value="P:phosphate ion transmembrane transport"/>
    <property type="evidence" value="ECO:0007669"/>
    <property type="project" value="TreeGrafter"/>
</dbReference>
<dbReference type="GO" id="GO:0016020">
    <property type="term" value="C:membrane"/>
    <property type="evidence" value="ECO:0007669"/>
    <property type="project" value="UniProtKB-SubCell"/>
</dbReference>
<reference evidence="8" key="1">
    <citation type="submission" date="2017-09" db="EMBL/GenBank/DDBJ databases">
        <title>Depth-based differentiation of microbial function through sediment-hosted aquifers and enrichment of novel symbionts in the deep terrestrial subsurface.</title>
        <authorList>
            <person name="Probst A.J."/>
            <person name="Ladd B."/>
            <person name="Jarett J.K."/>
            <person name="Geller-Mcgrath D.E."/>
            <person name="Sieber C.M.K."/>
            <person name="Emerson J.B."/>
            <person name="Anantharaman K."/>
            <person name="Thomas B.C."/>
            <person name="Malmstrom R."/>
            <person name="Stieglmeier M."/>
            <person name="Klingl A."/>
            <person name="Woyke T."/>
            <person name="Ryan C.M."/>
            <person name="Banfield J.F."/>
        </authorList>
    </citation>
    <scope>NUCLEOTIDE SEQUENCE [LARGE SCALE GENOMIC DNA]</scope>
</reference>
<feature type="transmembrane region" description="Helical" evidence="6">
    <location>
        <begin position="63"/>
        <end position="85"/>
    </location>
</feature>
<name>A0A2M7E877_9BACT</name>
<sequence length="308" mass="32451">MFSILPGVYLGWGLGSNDAANVFGPPVTSGLISYRRAVVLAVIFILLGAILEGKKCFATVGGITVLSLRAAFIATLAAAMVVNLMSWLGFPVSTSQAIIGSLVGIGLLNQVSICYHKLIQIIICWLFTPLGAAVISYLFFLLFGYFYQRKVKNLQRFNSVARISGLLIICYAAYNLGANNVANTTGAFVAAGVLSPFLATLLGGMSIILGVLTYSKNVVFTVGKKIAPLDPFSGLVALLSTAITLHLFTQIGVPISSSQAIVGAVAGVGLARGAKTVSKTTLFLIFVSWILTLLLALGLAYILGFLFK</sequence>
<feature type="transmembrane region" description="Helical" evidence="6">
    <location>
        <begin position="32"/>
        <end position="51"/>
    </location>
</feature>
<dbReference type="Pfam" id="PF01384">
    <property type="entry name" value="PHO4"/>
    <property type="match status" value="1"/>
</dbReference>
<evidence type="ECO:0000256" key="2">
    <source>
        <dbReference type="ARBA" id="ARBA00022448"/>
    </source>
</evidence>
<dbReference type="Proteomes" id="UP000228886">
    <property type="component" value="Unassembled WGS sequence"/>
</dbReference>
<evidence type="ECO:0000313" key="7">
    <source>
        <dbReference type="EMBL" id="PIV63898.1"/>
    </source>
</evidence>
<dbReference type="EMBL" id="PETL01000236">
    <property type="protein sequence ID" value="PIV63898.1"/>
    <property type="molecule type" value="Genomic_DNA"/>
</dbReference>
<protein>
    <submittedName>
        <fullName evidence="7">Inorganic phosphate transporter</fullName>
    </submittedName>
</protein>
<evidence type="ECO:0000256" key="5">
    <source>
        <dbReference type="ARBA" id="ARBA00023136"/>
    </source>
</evidence>
<keyword evidence="4 6" id="KW-1133">Transmembrane helix</keyword>
<feature type="transmembrane region" description="Helical" evidence="6">
    <location>
        <begin position="118"/>
        <end position="147"/>
    </location>
</feature>
<evidence type="ECO:0000256" key="3">
    <source>
        <dbReference type="ARBA" id="ARBA00022692"/>
    </source>
</evidence>
<evidence type="ECO:0000256" key="4">
    <source>
        <dbReference type="ARBA" id="ARBA00022989"/>
    </source>
</evidence>
<dbReference type="AlphaFoldDB" id="A0A2M7E877"/>
<feature type="transmembrane region" description="Helical" evidence="6">
    <location>
        <begin position="159"/>
        <end position="176"/>
    </location>
</feature>
<dbReference type="PANTHER" id="PTHR11101:SF80">
    <property type="entry name" value="PHOSPHATE TRANSPORTER"/>
    <property type="match status" value="1"/>
</dbReference>
<dbReference type="GO" id="GO:0005315">
    <property type="term" value="F:phosphate transmembrane transporter activity"/>
    <property type="evidence" value="ECO:0007669"/>
    <property type="project" value="InterPro"/>
</dbReference>
<evidence type="ECO:0000313" key="8">
    <source>
        <dbReference type="Proteomes" id="UP000228886"/>
    </source>
</evidence>
<organism evidence="7 8">
    <name type="scientific">bacterium (Candidatus Ratteibacteria) CG01_land_8_20_14_3_00_40_19</name>
    <dbReference type="NCBI Taxonomy" id="2014290"/>
    <lineage>
        <taxon>Bacteria</taxon>
        <taxon>Candidatus Ratteibacteria</taxon>
    </lineage>
</organism>